<keyword evidence="3" id="KW-1185">Reference proteome</keyword>
<dbReference type="EMBL" id="VUJU01008051">
    <property type="protein sequence ID" value="KAF0736153.1"/>
    <property type="molecule type" value="Genomic_DNA"/>
</dbReference>
<dbReference type="EMBL" id="VUJU01013670">
    <property type="protein sequence ID" value="KAF0704058.1"/>
    <property type="molecule type" value="Genomic_DNA"/>
</dbReference>
<reference evidence="1 3" key="1">
    <citation type="submission" date="2019-08" db="EMBL/GenBank/DDBJ databases">
        <title>Whole genome of Aphis craccivora.</title>
        <authorList>
            <person name="Voronova N.V."/>
            <person name="Shulinski R.S."/>
            <person name="Bandarenka Y.V."/>
            <person name="Zhorov D.G."/>
            <person name="Warner D."/>
        </authorList>
    </citation>
    <scope>NUCLEOTIDE SEQUENCE [LARGE SCALE GENOMIC DNA]</scope>
    <source>
        <strain evidence="1">180601</strain>
        <tissue evidence="1">Whole Body</tissue>
    </source>
</reference>
<protein>
    <submittedName>
        <fullName evidence="1">Uncharacterized protein</fullName>
    </submittedName>
</protein>
<dbReference type="AlphaFoldDB" id="A0A6G0VP82"/>
<dbReference type="Proteomes" id="UP000478052">
    <property type="component" value="Unassembled WGS sequence"/>
</dbReference>
<name>A0A6G0VP82_APHCR</name>
<accession>A0A6G0VP82</accession>
<proteinExistence type="predicted"/>
<evidence type="ECO:0000313" key="2">
    <source>
        <dbReference type="EMBL" id="KAF0736153.1"/>
    </source>
</evidence>
<organism evidence="1 3">
    <name type="scientific">Aphis craccivora</name>
    <name type="common">Cowpea aphid</name>
    <dbReference type="NCBI Taxonomy" id="307492"/>
    <lineage>
        <taxon>Eukaryota</taxon>
        <taxon>Metazoa</taxon>
        <taxon>Ecdysozoa</taxon>
        <taxon>Arthropoda</taxon>
        <taxon>Hexapoda</taxon>
        <taxon>Insecta</taxon>
        <taxon>Pterygota</taxon>
        <taxon>Neoptera</taxon>
        <taxon>Paraneoptera</taxon>
        <taxon>Hemiptera</taxon>
        <taxon>Sternorrhyncha</taxon>
        <taxon>Aphidomorpha</taxon>
        <taxon>Aphidoidea</taxon>
        <taxon>Aphididae</taxon>
        <taxon>Aphidini</taxon>
        <taxon>Aphis</taxon>
        <taxon>Aphis</taxon>
    </lineage>
</organism>
<sequence>MASIQRFTTASCCSWVPAGGVTGGGVADGWSGCVAGGGAGGCTAGCWAGCGCWDGGCCGTRDAGGGDCGADC</sequence>
<gene>
    <name evidence="2" type="ORF">FWK35_00026025</name>
    <name evidence="1" type="ORF">FWK35_00028351</name>
</gene>
<evidence type="ECO:0000313" key="1">
    <source>
        <dbReference type="EMBL" id="KAF0704058.1"/>
    </source>
</evidence>
<evidence type="ECO:0000313" key="3">
    <source>
        <dbReference type="Proteomes" id="UP000478052"/>
    </source>
</evidence>
<comment type="caution">
    <text evidence="1">The sequence shown here is derived from an EMBL/GenBank/DDBJ whole genome shotgun (WGS) entry which is preliminary data.</text>
</comment>